<organism evidence="2 3">
    <name type="scientific">Pseudomonas putida</name>
    <name type="common">Arthrobacter siderocapsulatus</name>
    <dbReference type="NCBI Taxonomy" id="303"/>
    <lineage>
        <taxon>Bacteria</taxon>
        <taxon>Pseudomonadati</taxon>
        <taxon>Pseudomonadota</taxon>
        <taxon>Gammaproteobacteria</taxon>
        <taxon>Pseudomonadales</taxon>
        <taxon>Pseudomonadaceae</taxon>
        <taxon>Pseudomonas</taxon>
    </lineage>
</organism>
<evidence type="ECO:0000313" key="3">
    <source>
        <dbReference type="Proteomes" id="UP000639504"/>
    </source>
</evidence>
<accession>A0AAW4C1G1</accession>
<dbReference type="EMBL" id="JADLKB010000083">
    <property type="protein sequence ID" value="MBF8739361.1"/>
    <property type="molecule type" value="Genomic_DNA"/>
</dbReference>
<reference evidence="2" key="1">
    <citation type="submission" date="2020-10" db="EMBL/GenBank/DDBJ databases">
        <title>Genome sequences of Pseudomonas isolates.</title>
        <authorList>
            <person name="Wessels L."/>
            <person name="Reich F."/>
            <person name="Hammerl J."/>
        </authorList>
    </citation>
    <scope>NUCLEOTIDE SEQUENCE</scope>
    <source>
        <strain evidence="2">20-MO00640-0</strain>
    </source>
</reference>
<feature type="non-terminal residue" evidence="2">
    <location>
        <position position="157"/>
    </location>
</feature>
<gene>
    <name evidence="2" type="ORF">IR015_28570</name>
</gene>
<dbReference type="AlphaFoldDB" id="A0AAW4C1G1"/>
<feature type="chain" id="PRO_5043845530" evidence="1">
    <location>
        <begin position="21"/>
        <end position="157"/>
    </location>
</feature>
<name>A0AAW4C1G1_PSEPU</name>
<dbReference type="Proteomes" id="UP000639504">
    <property type="component" value="Unassembled WGS sequence"/>
</dbReference>
<evidence type="ECO:0000313" key="2">
    <source>
        <dbReference type="EMBL" id="MBF8739361.1"/>
    </source>
</evidence>
<proteinExistence type="predicted"/>
<feature type="signal peptide" evidence="1">
    <location>
        <begin position="1"/>
        <end position="20"/>
    </location>
</feature>
<keyword evidence="1" id="KW-0732">Signal</keyword>
<evidence type="ECO:0000256" key="1">
    <source>
        <dbReference type="SAM" id="SignalP"/>
    </source>
</evidence>
<protein>
    <submittedName>
        <fullName evidence="2">Phage tail tape measure protein</fullName>
    </submittedName>
</protein>
<sequence length="157" mass="16544">MAKMQLALVIGGAVASSVGAAFKNVEGRISKLEQKGNKAKVLKSTIGETMKLQAEWKRAHDTGAAGADKLLRKLNGNLDSLRKQGVEVGRLSREYQRLAREAKGADLQLKGHQQIDTGRSGLKSNAAAAAVGVGLAAVPTKISADYQAIIRDIAIKA</sequence>
<comment type="caution">
    <text evidence="2">The sequence shown here is derived from an EMBL/GenBank/DDBJ whole genome shotgun (WGS) entry which is preliminary data.</text>
</comment>